<feature type="domain" description="Shisa N-terminal" evidence="16">
    <location>
        <begin position="21"/>
        <end position="70"/>
    </location>
</feature>
<dbReference type="InterPro" id="IPR053891">
    <property type="entry name" value="Shisa_N"/>
</dbReference>
<feature type="signal peptide" evidence="15">
    <location>
        <begin position="1"/>
        <end position="21"/>
    </location>
</feature>
<evidence type="ECO:0000256" key="11">
    <source>
        <dbReference type="ARBA" id="ARBA00040441"/>
    </source>
</evidence>
<evidence type="ECO:0000256" key="5">
    <source>
        <dbReference type="ARBA" id="ARBA00022824"/>
    </source>
</evidence>
<comment type="function">
    <text evidence="9">Can induce apoptosis in a caspase-dependent manner and plays a role in p53/TP53-dependent apoptosis.</text>
</comment>
<feature type="transmembrane region" description="Helical" evidence="14">
    <location>
        <begin position="82"/>
        <end position="109"/>
    </location>
</feature>
<keyword evidence="5" id="KW-0256">Endoplasmic reticulum</keyword>
<reference evidence="17 18" key="1">
    <citation type="submission" date="2024-02" db="EMBL/GenBank/DDBJ databases">
        <title>Chromosome-level genome assembly of the Eurasian Minnow (Phoxinus phoxinus).</title>
        <authorList>
            <person name="Oriowo T.O."/>
            <person name="Martin S."/>
            <person name="Stange M."/>
            <person name="Chrysostomakis Y."/>
            <person name="Brown T."/>
            <person name="Winkler S."/>
            <person name="Kukowka S."/>
            <person name="Myers E.W."/>
            <person name="Bohne A."/>
        </authorList>
    </citation>
    <scope>NUCLEOTIDE SEQUENCE [LARGE SCALE GENOMIC DNA]</scope>
    <source>
        <strain evidence="17">ZFMK-TIS-60720</strain>
        <tissue evidence="17">Whole Organism</tissue>
    </source>
</reference>
<comment type="similarity">
    <text evidence="10">Belongs to the shisa family.</text>
</comment>
<evidence type="ECO:0000256" key="2">
    <source>
        <dbReference type="ARBA" id="ARBA00004126"/>
    </source>
</evidence>
<evidence type="ECO:0000256" key="4">
    <source>
        <dbReference type="ARBA" id="ARBA00022703"/>
    </source>
</evidence>
<evidence type="ECO:0000256" key="1">
    <source>
        <dbReference type="ARBA" id="ARBA00004115"/>
    </source>
</evidence>
<accession>A0AAN9CJY9</accession>
<dbReference type="PANTHER" id="PTHR31395:SF14">
    <property type="entry name" value="PROTEIN SHISA-5"/>
    <property type="match status" value="1"/>
</dbReference>
<keyword evidence="8" id="KW-0539">Nucleus</keyword>
<keyword evidence="3 14" id="KW-0812">Transmembrane</keyword>
<protein>
    <recommendedName>
        <fullName evidence="11">Protein shisa-5</fullName>
    </recommendedName>
    <alternativeName>
        <fullName evidence="12">Scotin</fullName>
    </alternativeName>
</protein>
<evidence type="ECO:0000313" key="18">
    <source>
        <dbReference type="Proteomes" id="UP001364617"/>
    </source>
</evidence>
<dbReference type="AlphaFoldDB" id="A0AAN9CJY9"/>
<sequence>MASTVAVLLLLSAGLFTVGFGDDCRSYTTSSNEYKSSIICQYGEHCCGTCNKRYCCSSTYLKLTDQNVCNVLSSSQSGGSPIIISGIMVIVITCVVFVICCCCPCCCLYNMCRKPRPVVGGTHITTVMNTQCVQQQQQPVMQPAQYPAYQPVPTQPGYGAQPGPYQGQPYAPGPPPPYHIAANPGYPGSQAPYDGSQATYPMMPPAHPGSAYPAHPGSAYPAHPGSAYPPPAQSGIAYPPPETFDQPAYNPAYMQPPKTGY</sequence>
<evidence type="ECO:0000256" key="8">
    <source>
        <dbReference type="ARBA" id="ARBA00023242"/>
    </source>
</evidence>
<dbReference type="Pfam" id="PF13908">
    <property type="entry name" value="Shisa_N"/>
    <property type="match status" value="1"/>
</dbReference>
<dbReference type="InterPro" id="IPR026910">
    <property type="entry name" value="Shisa"/>
</dbReference>
<keyword evidence="18" id="KW-1185">Reference proteome</keyword>
<dbReference type="Proteomes" id="UP001364617">
    <property type="component" value="Unassembled WGS sequence"/>
</dbReference>
<evidence type="ECO:0000313" key="17">
    <source>
        <dbReference type="EMBL" id="KAK7136813.1"/>
    </source>
</evidence>
<feature type="region of interest" description="Disordered" evidence="13">
    <location>
        <begin position="214"/>
        <end position="261"/>
    </location>
</feature>
<keyword evidence="7 14" id="KW-0472">Membrane</keyword>
<comment type="caution">
    <text evidence="17">The sequence shown here is derived from an EMBL/GenBank/DDBJ whole genome shotgun (WGS) entry which is preliminary data.</text>
</comment>
<proteinExistence type="inferred from homology"/>
<keyword evidence="4" id="KW-0053">Apoptosis</keyword>
<dbReference type="EMBL" id="JAYKXH010000018">
    <property type="protein sequence ID" value="KAK7136813.1"/>
    <property type="molecule type" value="Genomic_DNA"/>
</dbReference>
<evidence type="ECO:0000256" key="7">
    <source>
        <dbReference type="ARBA" id="ARBA00023136"/>
    </source>
</evidence>
<evidence type="ECO:0000256" key="10">
    <source>
        <dbReference type="ARBA" id="ARBA00038108"/>
    </source>
</evidence>
<evidence type="ECO:0000256" key="9">
    <source>
        <dbReference type="ARBA" id="ARBA00037507"/>
    </source>
</evidence>
<dbReference type="GO" id="GO:0005789">
    <property type="term" value="C:endoplasmic reticulum membrane"/>
    <property type="evidence" value="ECO:0007669"/>
    <property type="project" value="UniProtKB-SubCell"/>
</dbReference>
<feature type="compositionally biased region" description="Pro residues" evidence="13">
    <location>
        <begin position="227"/>
        <end position="242"/>
    </location>
</feature>
<evidence type="ECO:0000256" key="14">
    <source>
        <dbReference type="SAM" id="Phobius"/>
    </source>
</evidence>
<evidence type="ECO:0000256" key="12">
    <source>
        <dbReference type="ARBA" id="ARBA00041983"/>
    </source>
</evidence>
<organism evidence="17 18">
    <name type="scientific">Phoxinus phoxinus</name>
    <name type="common">Eurasian minnow</name>
    <dbReference type="NCBI Taxonomy" id="58324"/>
    <lineage>
        <taxon>Eukaryota</taxon>
        <taxon>Metazoa</taxon>
        <taxon>Chordata</taxon>
        <taxon>Craniata</taxon>
        <taxon>Vertebrata</taxon>
        <taxon>Euteleostomi</taxon>
        <taxon>Actinopterygii</taxon>
        <taxon>Neopterygii</taxon>
        <taxon>Teleostei</taxon>
        <taxon>Ostariophysi</taxon>
        <taxon>Cypriniformes</taxon>
        <taxon>Leuciscidae</taxon>
        <taxon>Phoxininae</taxon>
        <taxon>Phoxinus</taxon>
    </lineage>
</organism>
<evidence type="ECO:0000259" key="16">
    <source>
        <dbReference type="Pfam" id="PF13908"/>
    </source>
</evidence>
<comment type="subcellular location">
    <subcellularLocation>
        <location evidence="1">Endoplasmic reticulum membrane</location>
        <topology evidence="1">Single-pass type I membrane protein</topology>
    </subcellularLocation>
    <subcellularLocation>
        <location evidence="2">Nucleus membrane</location>
    </subcellularLocation>
</comment>
<name>A0AAN9CJY9_9TELE</name>
<keyword evidence="15" id="KW-0732">Signal</keyword>
<evidence type="ECO:0000256" key="13">
    <source>
        <dbReference type="SAM" id="MobiDB-lite"/>
    </source>
</evidence>
<evidence type="ECO:0000256" key="6">
    <source>
        <dbReference type="ARBA" id="ARBA00022989"/>
    </source>
</evidence>
<evidence type="ECO:0000256" key="15">
    <source>
        <dbReference type="SAM" id="SignalP"/>
    </source>
</evidence>
<dbReference type="GO" id="GO:0031965">
    <property type="term" value="C:nuclear membrane"/>
    <property type="evidence" value="ECO:0007669"/>
    <property type="project" value="UniProtKB-SubCell"/>
</dbReference>
<dbReference type="GO" id="GO:0006915">
    <property type="term" value="P:apoptotic process"/>
    <property type="evidence" value="ECO:0007669"/>
    <property type="project" value="UniProtKB-KW"/>
</dbReference>
<dbReference type="PANTHER" id="PTHR31395">
    <property type="entry name" value="SHISA"/>
    <property type="match status" value="1"/>
</dbReference>
<feature type="chain" id="PRO_5043027809" description="Protein shisa-5" evidence="15">
    <location>
        <begin position="22"/>
        <end position="261"/>
    </location>
</feature>
<keyword evidence="6 14" id="KW-1133">Transmembrane helix</keyword>
<gene>
    <name evidence="17" type="ORF">R3I93_017003</name>
</gene>
<evidence type="ECO:0000256" key="3">
    <source>
        <dbReference type="ARBA" id="ARBA00022692"/>
    </source>
</evidence>